<dbReference type="eggNOG" id="KOG3847">
    <property type="taxonomic scope" value="Eukaryota"/>
</dbReference>
<evidence type="ECO:0000256" key="3">
    <source>
        <dbReference type="ARBA" id="ARBA00022963"/>
    </source>
</evidence>
<dbReference type="Gene3D" id="3.40.50.1820">
    <property type="entry name" value="alpha/beta hydrolase"/>
    <property type="match status" value="1"/>
</dbReference>
<dbReference type="PANTHER" id="PTHR10272">
    <property type="entry name" value="PLATELET-ACTIVATING FACTOR ACETYLHYDROLASE"/>
    <property type="match status" value="1"/>
</dbReference>
<dbReference type="Pfam" id="PF03403">
    <property type="entry name" value="PAF-AH_p_II"/>
    <property type="match status" value="1"/>
</dbReference>
<proteinExistence type="predicted"/>
<evidence type="ECO:0000256" key="1">
    <source>
        <dbReference type="ARBA" id="ARBA00013201"/>
    </source>
</evidence>
<keyword evidence="2 5" id="KW-0378">Hydrolase</keyword>
<sequence length="370" mass="40030">MATALLVPEPSGPYPVAMQVRALTDTSRRDPLDPTGRAQHRRVLTSTFLPVERQGHACPVKTVPYMTPSVADAYGDEAASAGLPSNFFGSFEIQFCDTARNPGYRRQRKGYPLVLYSPGFGHSRLLYGAMARSLASQGYAVVTVDHPYDAKSVEFPDGTVVPGANISEEDAAAVQRVVQVRKDDLSFVLDQLHNNSTLDCLASNFPDTIDLGKIAVFGHSLGGAAAAALTRSDDRVLGGVDLDGMLVDPIKSLGVQKPFLLAGRVNHSTTDPTWNQFWPHLGGPRMELAINGTKHGSFSDRPLLLSTIKVPDGARGGIEKELGTINASRLDAVLNGVLTSFFDFALHGRRDRLEAISYKFPDVSIQRENL</sequence>
<dbReference type="PANTHER" id="PTHR10272:SF14">
    <property type="entry name" value="PAF ACETYLHYDROLASE FAMILY PROTEIN"/>
    <property type="match status" value="1"/>
</dbReference>
<protein>
    <recommendedName>
        <fullName evidence="1">1-alkyl-2-acetylglycerophosphocholine esterase</fullName>
        <ecNumber evidence="1">3.1.1.47</ecNumber>
    </recommendedName>
</protein>
<dbReference type="GO" id="GO:0016042">
    <property type="term" value="P:lipid catabolic process"/>
    <property type="evidence" value="ECO:0007669"/>
    <property type="project" value="UniProtKB-KW"/>
</dbReference>
<dbReference type="InterPro" id="IPR029058">
    <property type="entry name" value="AB_hydrolase_fold"/>
</dbReference>
<gene>
    <name evidence="5" type="ORF">OCS_02340</name>
</gene>
<evidence type="ECO:0000313" key="5">
    <source>
        <dbReference type="EMBL" id="EQL01954.1"/>
    </source>
</evidence>
<dbReference type="OrthoDB" id="2363873at2759"/>
<dbReference type="GO" id="GO:0003847">
    <property type="term" value="F:1-alkyl-2-acetylglycerophosphocholine esterase activity"/>
    <property type="evidence" value="ECO:0007669"/>
    <property type="project" value="UniProtKB-EC"/>
</dbReference>
<keyword evidence="4" id="KW-0443">Lipid metabolism</keyword>
<evidence type="ECO:0000256" key="2">
    <source>
        <dbReference type="ARBA" id="ARBA00022801"/>
    </source>
</evidence>
<dbReference type="EC" id="3.1.1.47" evidence="1"/>
<dbReference type="AlphaFoldDB" id="T5AH78"/>
<dbReference type="HOGENOM" id="CLU_026278_0_0_1"/>
<accession>T5AH78</accession>
<name>T5AH78_OPHSC</name>
<dbReference type="EMBL" id="KE652384">
    <property type="protein sequence ID" value="EQL01954.1"/>
    <property type="molecule type" value="Genomic_DNA"/>
</dbReference>
<keyword evidence="3" id="KW-0442">Lipid degradation</keyword>
<evidence type="ECO:0000313" key="6">
    <source>
        <dbReference type="Proteomes" id="UP000019374"/>
    </source>
</evidence>
<dbReference type="Proteomes" id="UP000019374">
    <property type="component" value="Unassembled WGS sequence"/>
</dbReference>
<reference evidence="5 6" key="1">
    <citation type="journal article" date="2013" name="Chin. Sci. Bull.">
        <title>Genome survey uncovers the secrets of sex and lifestyle in caterpillar fungus.</title>
        <authorList>
            <person name="Hu X."/>
            <person name="Zhang Y."/>
            <person name="Xiao G."/>
            <person name="Zheng P."/>
            <person name="Xia Y."/>
            <person name="Zhang X."/>
            <person name="St Leger R.J."/>
            <person name="Liu X."/>
            <person name="Wang C."/>
        </authorList>
    </citation>
    <scope>NUCLEOTIDE SEQUENCE [LARGE SCALE GENOMIC DNA]</scope>
    <source>
        <strain evidence="6">Co18 / CGMCC 3.14243</strain>
        <tissue evidence="5">Fruit-body</tissue>
    </source>
</reference>
<dbReference type="SUPFAM" id="SSF53474">
    <property type="entry name" value="alpha/beta-Hydrolases"/>
    <property type="match status" value="1"/>
</dbReference>
<evidence type="ECO:0000256" key="4">
    <source>
        <dbReference type="ARBA" id="ARBA00023098"/>
    </source>
</evidence>
<organism evidence="5 6">
    <name type="scientific">Ophiocordyceps sinensis (strain Co18 / CGMCC 3.14243)</name>
    <name type="common">Yarsagumba caterpillar fungus</name>
    <name type="synonym">Hirsutella sinensis</name>
    <dbReference type="NCBI Taxonomy" id="911162"/>
    <lineage>
        <taxon>Eukaryota</taxon>
        <taxon>Fungi</taxon>
        <taxon>Dikarya</taxon>
        <taxon>Ascomycota</taxon>
        <taxon>Pezizomycotina</taxon>
        <taxon>Sordariomycetes</taxon>
        <taxon>Hypocreomycetidae</taxon>
        <taxon>Hypocreales</taxon>
        <taxon>Ophiocordycipitaceae</taxon>
        <taxon>Ophiocordyceps</taxon>
    </lineage>
</organism>